<feature type="region of interest" description="Disordered" evidence="1">
    <location>
        <begin position="1"/>
        <end position="97"/>
    </location>
</feature>
<feature type="region of interest" description="Disordered" evidence="1">
    <location>
        <begin position="280"/>
        <end position="308"/>
    </location>
</feature>
<evidence type="ECO:0000256" key="2">
    <source>
        <dbReference type="SAM" id="Phobius"/>
    </source>
</evidence>
<dbReference type="OrthoDB" id="4350888at2"/>
<feature type="compositionally biased region" description="Low complexity" evidence="1">
    <location>
        <begin position="61"/>
        <end position="82"/>
    </location>
</feature>
<feature type="transmembrane region" description="Helical" evidence="2">
    <location>
        <begin position="99"/>
        <end position="122"/>
    </location>
</feature>
<keyword evidence="2" id="KW-0812">Transmembrane</keyword>
<keyword evidence="2" id="KW-1133">Transmembrane helix</keyword>
<evidence type="ECO:0000313" key="3">
    <source>
        <dbReference type="EMBL" id="RKM98776.1"/>
    </source>
</evidence>
<comment type="caution">
    <text evidence="3">The sequence shown here is derived from an EMBL/GenBank/DDBJ whole genome shotgun (WGS) entry which is preliminary data.</text>
</comment>
<evidence type="ECO:0000256" key="1">
    <source>
        <dbReference type="SAM" id="MobiDB-lite"/>
    </source>
</evidence>
<dbReference type="AlphaFoldDB" id="A0A420V8Z8"/>
<protein>
    <submittedName>
        <fullName evidence="3">Uncharacterized protein</fullName>
    </submittedName>
</protein>
<evidence type="ECO:0000313" key="4">
    <source>
        <dbReference type="Proteomes" id="UP000028058"/>
    </source>
</evidence>
<sequence>MSHHQPGPYGGPPQQPPPGGPGYGHPRQPPAGQPGHGYPPGAVPPRQAGPYGGRPHGQPGGPQAAGPYGQQGPHSGRPQPHGQVPPPPPGGGRGKRTGLVIGAAVAVAAVVAGVVLVTGGGADGGDTAPYTLKLPQKLIDGEYTKAAGSDTRGGGLAGQKEAGKLGVRNGASVSGSYTNAASDNIVVAGLYGEIDDPGAAVDSLFAQMEKNQKAVSRTVRIEEVTPVREYSPDGFDGTVMKCKTQKATAGSGAAEVTSGATFCAWGDTSALGVVQSQITSMDDSSELKSTDEVAEMTSTAREEARVEK</sequence>
<feature type="compositionally biased region" description="Pro residues" evidence="1">
    <location>
        <begin position="9"/>
        <end position="20"/>
    </location>
</feature>
<keyword evidence="4" id="KW-1185">Reference proteome</keyword>
<dbReference type="RefSeq" id="WP_043460033.1">
    <property type="nucleotide sequence ID" value="NZ_CP134822.1"/>
</dbReference>
<feature type="compositionally biased region" description="Gly residues" evidence="1">
    <location>
        <begin position="50"/>
        <end position="60"/>
    </location>
</feature>
<organism evidence="3 4">
    <name type="scientific">Streptomyces xinghaiensis</name>
    <dbReference type="NCBI Taxonomy" id="1038928"/>
    <lineage>
        <taxon>Bacteria</taxon>
        <taxon>Bacillati</taxon>
        <taxon>Actinomycetota</taxon>
        <taxon>Actinomycetes</taxon>
        <taxon>Kitasatosporales</taxon>
        <taxon>Streptomycetaceae</taxon>
        <taxon>Streptomyces</taxon>
    </lineage>
</organism>
<gene>
    <name evidence="3" type="ORF">SFRA_000465</name>
</gene>
<accession>A0A420V8Z8</accession>
<dbReference type="EMBL" id="JNAD02000001">
    <property type="protein sequence ID" value="RKM98776.1"/>
    <property type="molecule type" value="Genomic_DNA"/>
</dbReference>
<dbReference type="Proteomes" id="UP000028058">
    <property type="component" value="Unassembled WGS sequence"/>
</dbReference>
<name>A0A420V8Z8_9ACTN</name>
<keyword evidence="2" id="KW-0472">Membrane</keyword>
<proteinExistence type="predicted"/>
<reference evidence="3 4" key="1">
    <citation type="journal article" date="2014" name="Genome Announc.">
        <title>Draft Genome Sequence of Streptomyces fradiae ATCC 19609, a Strain Highly Sensitive to Antibiotics.</title>
        <authorList>
            <person name="Bekker O.B."/>
            <person name="Klimina K.M."/>
            <person name="Vatlin A.A."/>
            <person name="Zakharevich N.V."/>
            <person name="Kasianov A.S."/>
            <person name="Danilenko V.N."/>
        </authorList>
    </citation>
    <scope>NUCLEOTIDE SEQUENCE [LARGE SCALE GENOMIC DNA]</scope>
    <source>
        <strain evidence="3 4">ATCC 19609</strain>
    </source>
</reference>